<feature type="transmembrane region" description="Helical" evidence="5">
    <location>
        <begin position="80"/>
        <end position="97"/>
    </location>
</feature>
<evidence type="ECO:0000259" key="6">
    <source>
        <dbReference type="PROSITE" id="PS50928"/>
    </source>
</evidence>
<accession>A0A381W8R5</accession>
<evidence type="ECO:0000256" key="1">
    <source>
        <dbReference type="ARBA" id="ARBA00004141"/>
    </source>
</evidence>
<name>A0A381W8R5_9ZZZZ</name>
<dbReference type="Gene3D" id="1.10.3720.10">
    <property type="entry name" value="MetI-like"/>
    <property type="match status" value="1"/>
</dbReference>
<dbReference type="PANTHER" id="PTHR43759">
    <property type="entry name" value="TREHALOSE TRANSPORT SYSTEM PERMEASE PROTEIN SUGA"/>
    <property type="match status" value="1"/>
</dbReference>
<comment type="subcellular location">
    <subcellularLocation>
        <location evidence="1">Membrane</location>
        <topology evidence="1">Multi-pass membrane protein</topology>
    </subcellularLocation>
</comment>
<dbReference type="GO" id="GO:0055085">
    <property type="term" value="P:transmembrane transport"/>
    <property type="evidence" value="ECO:0007669"/>
    <property type="project" value="InterPro"/>
</dbReference>
<keyword evidence="3 5" id="KW-1133">Transmembrane helix</keyword>
<dbReference type="EMBL" id="UINC01010899">
    <property type="protein sequence ID" value="SVA48303.1"/>
    <property type="molecule type" value="Genomic_DNA"/>
</dbReference>
<dbReference type="Pfam" id="PF00528">
    <property type="entry name" value="BPD_transp_1"/>
    <property type="match status" value="1"/>
</dbReference>
<dbReference type="AlphaFoldDB" id="A0A381W8R5"/>
<reference evidence="7" key="1">
    <citation type="submission" date="2018-05" db="EMBL/GenBank/DDBJ databases">
        <authorList>
            <person name="Lanie J.A."/>
            <person name="Ng W.-L."/>
            <person name="Kazmierczak K.M."/>
            <person name="Andrzejewski T.M."/>
            <person name="Davidsen T.M."/>
            <person name="Wayne K.J."/>
            <person name="Tettelin H."/>
            <person name="Glass J.I."/>
            <person name="Rusch D."/>
            <person name="Podicherti R."/>
            <person name="Tsui H.-C.T."/>
            <person name="Winkler M.E."/>
        </authorList>
    </citation>
    <scope>NUCLEOTIDE SEQUENCE</scope>
</reference>
<organism evidence="7">
    <name type="scientific">marine metagenome</name>
    <dbReference type="NCBI Taxonomy" id="408172"/>
    <lineage>
        <taxon>unclassified sequences</taxon>
        <taxon>metagenomes</taxon>
        <taxon>ecological metagenomes</taxon>
    </lineage>
</organism>
<keyword evidence="2 5" id="KW-0812">Transmembrane</keyword>
<feature type="domain" description="ABC transmembrane type-1" evidence="6">
    <location>
        <begin position="47"/>
        <end position="257"/>
    </location>
</feature>
<feature type="transmembrane region" description="Helical" evidence="5">
    <location>
        <begin position="51"/>
        <end position="73"/>
    </location>
</feature>
<evidence type="ECO:0000256" key="4">
    <source>
        <dbReference type="ARBA" id="ARBA00023136"/>
    </source>
</evidence>
<proteinExistence type="predicted"/>
<gene>
    <name evidence="7" type="ORF">METZ01_LOCUS101157</name>
</gene>
<dbReference type="InterPro" id="IPR052730">
    <property type="entry name" value="Sugar_ABC_transporter"/>
</dbReference>
<sequence length="268" mass="30293">MFLPLCQIIIGSLHKWEFGKPLFESSFVGLKNYLELNYGYVSFGKSLKLTAIYGFGSLIIELCLGLLVAVLLTNLRRARGLFSAIFIIPIVIMPAMVGLTWKMYLSYDGLVNWVLSLFFIPKVNWMGSDLALVSLILVDVWQWTPFFILILFAGLQTLPKDPVDAIRVDGANAFQAFYYIKLPLLTPLIIIVCILRIMEIIRNFDIVFAIYQGGPGSATETLPIAVWRMFMSQRQVGMGSAFSLILIILSFFIALVFINFLKKTRVTH</sequence>
<evidence type="ECO:0000256" key="2">
    <source>
        <dbReference type="ARBA" id="ARBA00022692"/>
    </source>
</evidence>
<dbReference type="InterPro" id="IPR000515">
    <property type="entry name" value="MetI-like"/>
</dbReference>
<feature type="transmembrane region" description="Helical" evidence="5">
    <location>
        <begin position="176"/>
        <end position="195"/>
    </location>
</feature>
<dbReference type="PANTHER" id="PTHR43759:SF1">
    <property type="entry name" value="GLUCOSE IMPORT SYSTEM PERMEASE PROTEIN GLCT"/>
    <property type="match status" value="1"/>
</dbReference>
<evidence type="ECO:0000256" key="5">
    <source>
        <dbReference type="SAM" id="Phobius"/>
    </source>
</evidence>
<protein>
    <recommendedName>
        <fullName evidence="6">ABC transmembrane type-1 domain-containing protein</fullName>
    </recommendedName>
</protein>
<keyword evidence="4 5" id="KW-0472">Membrane</keyword>
<dbReference type="SUPFAM" id="SSF161098">
    <property type="entry name" value="MetI-like"/>
    <property type="match status" value="1"/>
</dbReference>
<dbReference type="InterPro" id="IPR035906">
    <property type="entry name" value="MetI-like_sf"/>
</dbReference>
<dbReference type="CDD" id="cd06261">
    <property type="entry name" value="TM_PBP2"/>
    <property type="match status" value="1"/>
</dbReference>
<feature type="transmembrane region" description="Helical" evidence="5">
    <location>
        <begin position="132"/>
        <end position="156"/>
    </location>
</feature>
<dbReference type="PROSITE" id="PS50928">
    <property type="entry name" value="ABC_TM1"/>
    <property type="match status" value="1"/>
</dbReference>
<evidence type="ECO:0000256" key="3">
    <source>
        <dbReference type="ARBA" id="ARBA00022989"/>
    </source>
</evidence>
<feature type="transmembrane region" description="Helical" evidence="5">
    <location>
        <begin position="236"/>
        <end position="261"/>
    </location>
</feature>
<evidence type="ECO:0000313" key="7">
    <source>
        <dbReference type="EMBL" id="SVA48303.1"/>
    </source>
</evidence>
<dbReference type="GO" id="GO:0016020">
    <property type="term" value="C:membrane"/>
    <property type="evidence" value="ECO:0007669"/>
    <property type="project" value="UniProtKB-SubCell"/>
</dbReference>